<evidence type="ECO:0000256" key="2">
    <source>
        <dbReference type="ARBA" id="ARBA00023163"/>
    </source>
</evidence>
<dbReference type="FunCoup" id="G0PLT7">
    <property type="interactions" value="225"/>
</dbReference>
<evidence type="ECO:0000256" key="5">
    <source>
        <dbReference type="SAM" id="MobiDB-lite"/>
    </source>
</evidence>
<dbReference type="PROSITE" id="PS50114">
    <property type="entry name" value="GATA_ZN_FINGER_2"/>
    <property type="match status" value="1"/>
</dbReference>
<protein>
    <recommendedName>
        <fullName evidence="6">GATA-type domain-containing protein</fullName>
    </recommendedName>
</protein>
<gene>
    <name evidence="7" type="ORF">CAEBREN_10358</name>
</gene>
<dbReference type="PRINTS" id="PR00619">
    <property type="entry name" value="GATAZNFINGER"/>
</dbReference>
<keyword evidence="8" id="KW-1185">Reference proteome</keyword>
<dbReference type="eggNOG" id="KOG1601">
    <property type="taxonomic scope" value="Eukaryota"/>
</dbReference>
<dbReference type="GO" id="GO:0043565">
    <property type="term" value="F:sequence-specific DNA binding"/>
    <property type="evidence" value="ECO:0007669"/>
    <property type="project" value="InterPro"/>
</dbReference>
<keyword evidence="4" id="KW-0862">Zinc</keyword>
<dbReference type="OrthoDB" id="5875732at2759"/>
<proteinExistence type="predicted"/>
<dbReference type="GO" id="GO:0006355">
    <property type="term" value="P:regulation of DNA-templated transcription"/>
    <property type="evidence" value="ECO:0007669"/>
    <property type="project" value="InterPro"/>
</dbReference>
<keyword evidence="3" id="KW-0539">Nucleus</keyword>
<dbReference type="EMBL" id="GL381189">
    <property type="protein sequence ID" value="EGT35850.1"/>
    <property type="molecule type" value="Genomic_DNA"/>
</dbReference>
<dbReference type="Gene3D" id="3.30.50.10">
    <property type="entry name" value="Erythroid Transcription Factor GATA-1, subunit A"/>
    <property type="match status" value="1"/>
</dbReference>
<dbReference type="SMART" id="SM00401">
    <property type="entry name" value="ZnF_GATA"/>
    <property type="match status" value="1"/>
</dbReference>
<keyword evidence="4" id="KW-0863">Zinc-finger</keyword>
<evidence type="ECO:0000313" key="7">
    <source>
        <dbReference type="EMBL" id="EGT35850.1"/>
    </source>
</evidence>
<dbReference type="InterPro" id="IPR013088">
    <property type="entry name" value="Znf_NHR/GATA"/>
</dbReference>
<dbReference type="Proteomes" id="UP000008068">
    <property type="component" value="Unassembled WGS sequence"/>
</dbReference>
<accession>G0PLT7</accession>
<name>G0PLT7_CAEBE</name>
<keyword evidence="2" id="KW-0804">Transcription</keyword>
<dbReference type="AlphaFoldDB" id="G0PLT7"/>
<organism evidence="8">
    <name type="scientific">Caenorhabditis brenneri</name>
    <name type="common">Nematode worm</name>
    <dbReference type="NCBI Taxonomy" id="135651"/>
    <lineage>
        <taxon>Eukaryota</taxon>
        <taxon>Metazoa</taxon>
        <taxon>Ecdysozoa</taxon>
        <taxon>Nematoda</taxon>
        <taxon>Chromadorea</taxon>
        <taxon>Rhabditida</taxon>
        <taxon>Rhabditina</taxon>
        <taxon>Rhabditomorpha</taxon>
        <taxon>Rhabditoidea</taxon>
        <taxon>Rhabditidae</taxon>
        <taxon>Peloderinae</taxon>
        <taxon>Caenorhabditis</taxon>
    </lineage>
</organism>
<dbReference type="InParanoid" id="G0PLT7"/>
<keyword evidence="4" id="KW-0479">Metal-binding</keyword>
<dbReference type="SUPFAM" id="SSF57716">
    <property type="entry name" value="Glucocorticoid receptor-like (DNA-binding domain)"/>
    <property type="match status" value="1"/>
</dbReference>
<sequence length="251" mass="28977">MYPNSSSSFSADYYSSSNNPPPPMFYHNLNPVQHFGYGRTLQAMEMPVDQQMHFHPIQPENQRMMAQQYIKTEEMTYNEQQFVAQPAEQFVGMPDGNMQFYGQPAYPVMNIMVPYQQQPAIDQKSLDFATQLPDYEDPIGDIENVAPPAPEQRRKRSEAKKSATTGGKMHQNTECVNCGCRETKMWRRNERGEPECNPCNLYERCNGSKRPARLWNKPTIRRRRRPAVESSVEQEAGPSTKMPRVKTEIDN</sequence>
<evidence type="ECO:0000256" key="3">
    <source>
        <dbReference type="ARBA" id="ARBA00023242"/>
    </source>
</evidence>
<evidence type="ECO:0000313" key="8">
    <source>
        <dbReference type="Proteomes" id="UP000008068"/>
    </source>
</evidence>
<keyword evidence="1" id="KW-0805">Transcription regulation</keyword>
<feature type="region of interest" description="Disordered" evidence="5">
    <location>
        <begin position="139"/>
        <end position="169"/>
    </location>
</feature>
<dbReference type="GO" id="GO:0008270">
    <property type="term" value="F:zinc ion binding"/>
    <property type="evidence" value="ECO:0007669"/>
    <property type="project" value="UniProtKB-KW"/>
</dbReference>
<dbReference type="HOGENOM" id="CLU_1078641_0_0_1"/>
<dbReference type="InterPro" id="IPR000679">
    <property type="entry name" value="Znf_GATA"/>
</dbReference>
<dbReference type="CDD" id="cd00202">
    <property type="entry name" value="ZnF_GATA"/>
    <property type="match status" value="1"/>
</dbReference>
<evidence type="ECO:0000256" key="4">
    <source>
        <dbReference type="PROSITE-ProRule" id="PRU00094"/>
    </source>
</evidence>
<evidence type="ECO:0000259" key="6">
    <source>
        <dbReference type="PROSITE" id="PS50114"/>
    </source>
</evidence>
<dbReference type="Pfam" id="PF00320">
    <property type="entry name" value="GATA"/>
    <property type="match status" value="1"/>
</dbReference>
<reference evidence="8" key="1">
    <citation type="submission" date="2011-07" db="EMBL/GenBank/DDBJ databases">
        <authorList>
            <consortium name="Caenorhabditis brenneri Sequencing and Analysis Consortium"/>
            <person name="Wilson R.K."/>
        </authorList>
    </citation>
    <scope>NUCLEOTIDE SEQUENCE [LARGE SCALE GENOMIC DNA]</scope>
    <source>
        <strain evidence="8">PB2801</strain>
    </source>
</reference>
<feature type="region of interest" description="Disordered" evidence="5">
    <location>
        <begin position="215"/>
        <end position="251"/>
    </location>
</feature>
<feature type="domain" description="GATA-type" evidence="6">
    <location>
        <begin position="169"/>
        <end position="223"/>
    </location>
</feature>
<evidence type="ECO:0000256" key="1">
    <source>
        <dbReference type="ARBA" id="ARBA00023015"/>
    </source>
</evidence>
<dbReference type="STRING" id="135651.G0PLT7"/>